<protein>
    <submittedName>
        <fullName evidence="2">Uncharacterized protein</fullName>
    </submittedName>
</protein>
<proteinExistence type="predicted"/>
<dbReference type="Proteomes" id="UP001303473">
    <property type="component" value="Unassembled WGS sequence"/>
</dbReference>
<comment type="caution">
    <text evidence="2">The sequence shown here is derived from an EMBL/GenBank/DDBJ whole genome shotgun (WGS) entry which is preliminary data.</text>
</comment>
<feature type="region of interest" description="Disordered" evidence="1">
    <location>
        <begin position="1"/>
        <end position="68"/>
    </location>
</feature>
<evidence type="ECO:0000313" key="2">
    <source>
        <dbReference type="EMBL" id="KAK3944010.1"/>
    </source>
</evidence>
<accession>A0AAN6NEJ7</accession>
<evidence type="ECO:0000313" key="3">
    <source>
        <dbReference type="Proteomes" id="UP001303473"/>
    </source>
</evidence>
<evidence type="ECO:0000256" key="1">
    <source>
        <dbReference type="SAM" id="MobiDB-lite"/>
    </source>
</evidence>
<dbReference type="EMBL" id="MU853762">
    <property type="protein sequence ID" value="KAK3944010.1"/>
    <property type="molecule type" value="Genomic_DNA"/>
</dbReference>
<reference evidence="3" key="1">
    <citation type="journal article" date="2023" name="Mol. Phylogenet. Evol.">
        <title>Genome-scale phylogeny and comparative genomics of the fungal order Sordariales.</title>
        <authorList>
            <person name="Hensen N."/>
            <person name="Bonometti L."/>
            <person name="Westerberg I."/>
            <person name="Brannstrom I.O."/>
            <person name="Guillou S."/>
            <person name="Cros-Aarteil S."/>
            <person name="Calhoun S."/>
            <person name="Haridas S."/>
            <person name="Kuo A."/>
            <person name="Mondo S."/>
            <person name="Pangilinan J."/>
            <person name="Riley R."/>
            <person name="LaButti K."/>
            <person name="Andreopoulos B."/>
            <person name="Lipzen A."/>
            <person name="Chen C."/>
            <person name="Yan M."/>
            <person name="Daum C."/>
            <person name="Ng V."/>
            <person name="Clum A."/>
            <person name="Steindorff A."/>
            <person name="Ohm R.A."/>
            <person name="Martin F."/>
            <person name="Silar P."/>
            <person name="Natvig D.O."/>
            <person name="Lalanne C."/>
            <person name="Gautier V."/>
            <person name="Ament-Velasquez S.L."/>
            <person name="Kruys A."/>
            <person name="Hutchinson M.I."/>
            <person name="Powell A.J."/>
            <person name="Barry K."/>
            <person name="Miller A.N."/>
            <person name="Grigoriev I.V."/>
            <person name="Debuchy R."/>
            <person name="Gladieux P."/>
            <person name="Hiltunen Thoren M."/>
            <person name="Johannesson H."/>
        </authorList>
    </citation>
    <scope>NUCLEOTIDE SEQUENCE [LARGE SCALE GENOMIC DNA]</scope>
    <source>
        <strain evidence="3">CBS 340.73</strain>
    </source>
</reference>
<name>A0AAN6NEJ7_9PEZI</name>
<sequence length="118" mass="12937">MPQRVLSVPALRETRRPRPIGLERLLQTGISDELKQPTVSHGRRTRGSASTSKSKTTPDAKTAKSTGPYDRAFQQHLIDWYSCCAMMVHTSSDGSTVAVNKRGETVVFEEPTSPVAPV</sequence>
<organism evidence="2 3">
    <name type="scientific">Diplogelasinospora grovesii</name>
    <dbReference type="NCBI Taxonomy" id="303347"/>
    <lineage>
        <taxon>Eukaryota</taxon>
        <taxon>Fungi</taxon>
        <taxon>Dikarya</taxon>
        <taxon>Ascomycota</taxon>
        <taxon>Pezizomycotina</taxon>
        <taxon>Sordariomycetes</taxon>
        <taxon>Sordariomycetidae</taxon>
        <taxon>Sordariales</taxon>
        <taxon>Diplogelasinosporaceae</taxon>
        <taxon>Diplogelasinospora</taxon>
    </lineage>
</organism>
<keyword evidence="3" id="KW-1185">Reference proteome</keyword>
<gene>
    <name evidence="2" type="ORF">QBC46DRAFT_338054</name>
</gene>
<dbReference type="AlphaFoldDB" id="A0AAN6NEJ7"/>